<dbReference type="OrthoDB" id="10267430at2759"/>
<evidence type="ECO:0000313" key="3">
    <source>
        <dbReference type="Proteomes" id="UP000271098"/>
    </source>
</evidence>
<accession>A0A183D9T5</accession>
<evidence type="ECO:0000256" key="1">
    <source>
        <dbReference type="SAM" id="MobiDB-lite"/>
    </source>
</evidence>
<gene>
    <name evidence="2" type="ORF">GPUH_LOCUS5477</name>
</gene>
<feature type="region of interest" description="Disordered" evidence="1">
    <location>
        <begin position="66"/>
        <end position="97"/>
    </location>
</feature>
<protein>
    <submittedName>
        <fullName evidence="4">P-loop containing nucleoside triphosphatehydrolases superfamily protein</fullName>
    </submittedName>
</protein>
<dbReference type="EMBL" id="UYRT01011719">
    <property type="protein sequence ID" value="VDK50980.1"/>
    <property type="molecule type" value="Genomic_DNA"/>
</dbReference>
<sequence>MPSTSQSGIHSDITAKMNKFARWIKNSFRRSSAIFVEGAAAVGGLDSGIGGTGNYKKIAVITTAATSADGSASSSTDSNGGVTPPSEIVPSSGDEQL</sequence>
<reference evidence="4" key="1">
    <citation type="submission" date="2016-06" db="UniProtKB">
        <authorList>
            <consortium name="WormBaseParasite"/>
        </authorList>
    </citation>
    <scope>IDENTIFICATION</scope>
</reference>
<evidence type="ECO:0000313" key="4">
    <source>
        <dbReference type="WBParaSite" id="GPUH_0000548301-mRNA-1"/>
    </source>
</evidence>
<evidence type="ECO:0000313" key="2">
    <source>
        <dbReference type="EMBL" id="VDK50980.1"/>
    </source>
</evidence>
<keyword evidence="3" id="KW-1185">Reference proteome</keyword>
<feature type="compositionally biased region" description="Low complexity" evidence="1">
    <location>
        <begin position="66"/>
        <end position="78"/>
    </location>
</feature>
<dbReference type="WBParaSite" id="GPUH_0000548301-mRNA-1">
    <property type="protein sequence ID" value="GPUH_0000548301-mRNA-1"/>
    <property type="gene ID" value="GPUH_0000548301"/>
</dbReference>
<dbReference type="AlphaFoldDB" id="A0A183D9T5"/>
<organism evidence="4">
    <name type="scientific">Gongylonema pulchrum</name>
    <dbReference type="NCBI Taxonomy" id="637853"/>
    <lineage>
        <taxon>Eukaryota</taxon>
        <taxon>Metazoa</taxon>
        <taxon>Ecdysozoa</taxon>
        <taxon>Nematoda</taxon>
        <taxon>Chromadorea</taxon>
        <taxon>Rhabditida</taxon>
        <taxon>Spirurina</taxon>
        <taxon>Spiruromorpha</taxon>
        <taxon>Spiruroidea</taxon>
        <taxon>Gongylonematidae</taxon>
        <taxon>Gongylonema</taxon>
    </lineage>
</organism>
<name>A0A183D9T5_9BILA</name>
<dbReference type="Proteomes" id="UP000271098">
    <property type="component" value="Unassembled WGS sequence"/>
</dbReference>
<reference evidence="2 3" key="2">
    <citation type="submission" date="2018-11" db="EMBL/GenBank/DDBJ databases">
        <authorList>
            <consortium name="Pathogen Informatics"/>
        </authorList>
    </citation>
    <scope>NUCLEOTIDE SEQUENCE [LARGE SCALE GENOMIC DNA]</scope>
</reference>
<proteinExistence type="predicted"/>